<protein>
    <submittedName>
        <fullName evidence="1">Uncharacterized protein</fullName>
    </submittedName>
</protein>
<proteinExistence type="predicted"/>
<dbReference type="AlphaFoldDB" id="A0A2K8L8E7"/>
<dbReference type="EMBL" id="CP018800">
    <property type="protein sequence ID" value="ATX82141.1"/>
    <property type="molecule type" value="Genomic_DNA"/>
</dbReference>
<evidence type="ECO:0000313" key="2">
    <source>
        <dbReference type="Proteomes" id="UP000231637"/>
    </source>
</evidence>
<accession>A0A2K8L8E7</accession>
<sequence>MLEYVFFDPRPRDLFIAQVNELGVATLLKEKGDELLVLLPDDLDEVTNDRIEALFMATLDMSEALMAEAEGVKSFNATGVEVKLANGDSVMASVDAKILAKLLSVLSFDELASFVDSITRAVEEPDYRPICKRD</sequence>
<dbReference type="Proteomes" id="UP000231637">
    <property type="component" value="Chromosome"/>
</dbReference>
<dbReference type="KEGG" id="mfn:Ga0123462_1277"/>
<organism evidence="1 2">
    <name type="scientific">Mariprofundus ferrinatatus</name>
    <dbReference type="NCBI Taxonomy" id="1921087"/>
    <lineage>
        <taxon>Bacteria</taxon>
        <taxon>Pseudomonadati</taxon>
        <taxon>Pseudomonadota</taxon>
        <taxon>Candidatius Mariprofundia</taxon>
        <taxon>Mariprofundales</taxon>
        <taxon>Mariprofundaceae</taxon>
        <taxon>Mariprofundus</taxon>
    </lineage>
</organism>
<gene>
    <name evidence="1" type="ORF">Ga0123462_1277</name>
</gene>
<reference evidence="1 2" key="1">
    <citation type="submission" date="2016-12" db="EMBL/GenBank/DDBJ databases">
        <title>Isolation and genomic insights into novel planktonic Zetaproteobacteria from stratified waters of the Chesapeake Bay.</title>
        <authorList>
            <person name="McAllister S.M."/>
            <person name="Kato S."/>
            <person name="Chan C.S."/>
            <person name="Chiu B.K."/>
            <person name="Field E.K."/>
        </authorList>
    </citation>
    <scope>NUCLEOTIDE SEQUENCE [LARGE SCALE GENOMIC DNA]</scope>
    <source>
        <strain evidence="1 2">CP-8</strain>
    </source>
</reference>
<name>A0A2K8L8E7_9PROT</name>
<evidence type="ECO:0000313" key="1">
    <source>
        <dbReference type="EMBL" id="ATX82141.1"/>
    </source>
</evidence>
<keyword evidence="2" id="KW-1185">Reference proteome</keyword>